<proteinExistence type="predicted"/>
<accession>L8X4F9</accession>
<dbReference type="HOGENOM" id="CLU_2851268_0_0_1"/>
<evidence type="ECO:0000313" key="2">
    <source>
        <dbReference type="Proteomes" id="UP000011668"/>
    </source>
</evidence>
<dbReference type="Proteomes" id="UP000011668">
    <property type="component" value="Unassembled WGS sequence"/>
</dbReference>
<gene>
    <name evidence="1" type="ORF">AG1IA_00878</name>
</gene>
<organism evidence="1 2">
    <name type="scientific">Thanatephorus cucumeris (strain AG1-IA)</name>
    <name type="common">Rice sheath blight fungus</name>
    <name type="synonym">Rhizoctonia solani</name>
    <dbReference type="NCBI Taxonomy" id="983506"/>
    <lineage>
        <taxon>Eukaryota</taxon>
        <taxon>Fungi</taxon>
        <taxon>Dikarya</taxon>
        <taxon>Basidiomycota</taxon>
        <taxon>Agaricomycotina</taxon>
        <taxon>Agaricomycetes</taxon>
        <taxon>Cantharellales</taxon>
        <taxon>Ceratobasidiaceae</taxon>
        <taxon>Rhizoctonia</taxon>
        <taxon>Rhizoctonia solani AG-1</taxon>
    </lineage>
</organism>
<evidence type="ECO:0000313" key="1">
    <source>
        <dbReference type="EMBL" id="ELU45095.1"/>
    </source>
</evidence>
<keyword evidence="2" id="KW-1185">Reference proteome</keyword>
<protein>
    <submittedName>
        <fullName evidence="1">Uncharacterized protein</fullName>
    </submittedName>
</protein>
<reference evidence="1 2" key="1">
    <citation type="journal article" date="2013" name="Nat. Commun.">
        <title>The evolution and pathogenic mechanisms of the rice sheath blight pathogen.</title>
        <authorList>
            <person name="Zheng A."/>
            <person name="Lin R."/>
            <person name="Xu L."/>
            <person name="Qin P."/>
            <person name="Tang C."/>
            <person name="Ai P."/>
            <person name="Zhang D."/>
            <person name="Liu Y."/>
            <person name="Sun Z."/>
            <person name="Feng H."/>
            <person name="Wang Y."/>
            <person name="Chen Y."/>
            <person name="Liang X."/>
            <person name="Fu R."/>
            <person name="Li Q."/>
            <person name="Zhang J."/>
            <person name="Yu X."/>
            <person name="Xie Z."/>
            <person name="Ding L."/>
            <person name="Guan P."/>
            <person name="Tang J."/>
            <person name="Liang Y."/>
            <person name="Wang S."/>
            <person name="Deng Q."/>
            <person name="Li S."/>
            <person name="Zhu J."/>
            <person name="Wang L."/>
            <person name="Liu H."/>
            <person name="Li P."/>
        </authorList>
    </citation>
    <scope>NUCLEOTIDE SEQUENCE [LARGE SCALE GENOMIC DNA]</scope>
    <source>
        <strain evidence="2">AG-1 IA</strain>
    </source>
</reference>
<comment type="caution">
    <text evidence="1">The sequence shown here is derived from an EMBL/GenBank/DDBJ whole genome shotgun (WGS) entry which is preliminary data.</text>
</comment>
<name>L8X4F9_THACA</name>
<dbReference type="EMBL" id="AFRT01000192">
    <property type="protein sequence ID" value="ELU45095.1"/>
    <property type="molecule type" value="Genomic_DNA"/>
</dbReference>
<dbReference type="AlphaFoldDB" id="L8X4F9"/>
<sequence>MMGRCEVPPTWWIEHIERNRRILDKPGRKENGSPISGNMREWIKARGLEGRDLPAVQAHTVSAEA</sequence>